<reference evidence="4 5" key="1">
    <citation type="submission" date="2016-10" db="EMBL/GenBank/DDBJ databases">
        <authorList>
            <person name="de Groot N.N."/>
        </authorList>
    </citation>
    <scope>NUCLEOTIDE SEQUENCE [LARGE SCALE GENOMIC DNA]</scope>
    <source>
        <strain evidence="4 5">DSM 19073</strain>
    </source>
</reference>
<dbReference type="AlphaFoldDB" id="A0A1I3U7U9"/>
<evidence type="ECO:0000313" key="5">
    <source>
        <dbReference type="Proteomes" id="UP000199110"/>
    </source>
</evidence>
<dbReference type="Pfam" id="PF03749">
    <property type="entry name" value="SfsA"/>
    <property type="match status" value="1"/>
</dbReference>
<evidence type="ECO:0000313" key="4">
    <source>
        <dbReference type="EMBL" id="SFJ77926.1"/>
    </source>
</evidence>
<dbReference type="InterPro" id="IPR040452">
    <property type="entry name" value="SfsA_C"/>
</dbReference>
<feature type="domain" description="SfsA N-terminal OB" evidence="3">
    <location>
        <begin position="13"/>
        <end position="80"/>
    </location>
</feature>
<sequence length="234" mass="25383">MRFATPLMPARLIRRYKRFLADVVLPDGTEVTAHCPNPGAMTGLAEPGMRIWLEPNDDPKKKLKYGWRLVELADDHWAGIDTAVPNRVVGEALRAHAIPGLPAYEAVRAEVKYAAASRVDFLLTGSGPDTYVEVKNCHLRRAGTLAEFPDCVTARGARHMGDLAEMVEEGHHAVLIFLVQRTDCTHVAVAADIDPAYARAFDAARTAGVQIICLSSRISVDGVEAGHILPLNGG</sequence>
<dbReference type="HAMAP" id="MF_00095">
    <property type="entry name" value="SfsA"/>
    <property type="match status" value="1"/>
</dbReference>
<dbReference type="CDD" id="cd22359">
    <property type="entry name" value="SfsA-like_bacterial"/>
    <property type="match status" value="1"/>
</dbReference>
<dbReference type="GO" id="GO:0003677">
    <property type="term" value="F:DNA binding"/>
    <property type="evidence" value="ECO:0007669"/>
    <property type="project" value="InterPro"/>
</dbReference>
<proteinExistence type="inferred from homology"/>
<dbReference type="STRING" id="390807.SAMN04488095_3626"/>
<organism evidence="4 5">
    <name type="scientific">Jannaschia pohangensis</name>
    <dbReference type="NCBI Taxonomy" id="390807"/>
    <lineage>
        <taxon>Bacteria</taxon>
        <taxon>Pseudomonadati</taxon>
        <taxon>Pseudomonadota</taxon>
        <taxon>Alphaproteobacteria</taxon>
        <taxon>Rhodobacterales</taxon>
        <taxon>Roseobacteraceae</taxon>
        <taxon>Jannaschia</taxon>
    </lineage>
</organism>
<dbReference type="RefSeq" id="WP_092784383.1">
    <property type="nucleotide sequence ID" value="NZ_FORA01000007.1"/>
</dbReference>
<dbReference type="Proteomes" id="UP000199110">
    <property type="component" value="Unassembled WGS sequence"/>
</dbReference>
<dbReference type="EMBL" id="FORA01000007">
    <property type="protein sequence ID" value="SFJ77926.1"/>
    <property type="molecule type" value="Genomic_DNA"/>
</dbReference>
<dbReference type="NCBIfam" id="TIGR00230">
    <property type="entry name" value="sfsA"/>
    <property type="match status" value="1"/>
</dbReference>
<dbReference type="InterPro" id="IPR005224">
    <property type="entry name" value="SfsA"/>
</dbReference>
<dbReference type="Pfam" id="PF17746">
    <property type="entry name" value="SfsA_N"/>
    <property type="match status" value="1"/>
</dbReference>
<dbReference type="PANTHER" id="PTHR30545:SF2">
    <property type="entry name" value="SUGAR FERMENTATION STIMULATION PROTEIN A"/>
    <property type="match status" value="1"/>
</dbReference>
<evidence type="ECO:0000259" key="3">
    <source>
        <dbReference type="Pfam" id="PF17746"/>
    </source>
</evidence>
<dbReference type="InterPro" id="IPR041465">
    <property type="entry name" value="SfsA_N"/>
</dbReference>
<evidence type="ECO:0000256" key="1">
    <source>
        <dbReference type="HAMAP-Rule" id="MF_00095"/>
    </source>
</evidence>
<dbReference type="PANTHER" id="PTHR30545">
    <property type="entry name" value="SUGAR FERMENTATION STIMULATION PROTEIN A"/>
    <property type="match status" value="1"/>
</dbReference>
<dbReference type="Gene3D" id="3.40.1350.60">
    <property type="match status" value="1"/>
</dbReference>
<dbReference type="OrthoDB" id="9802365at2"/>
<feature type="domain" description="Sugar fermentation stimulation protein C-terminal" evidence="2">
    <location>
        <begin position="84"/>
        <end position="219"/>
    </location>
</feature>
<accession>A0A1I3U7U9</accession>
<protein>
    <recommendedName>
        <fullName evidence="1">Sugar fermentation stimulation protein homolog</fullName>
    </recommendedName>
</protein>
<gene>
    <name evidence="1" type="primary">sfsA</name>
    <name evidence="4" type="ORF">SAMN04488095_3626</name>
</gene>
<evidence type="ECO:0000259" key="2">
    <source>
        <dbReference type="Pfam" id="PF03749"/>
    </source>
</evidence>
<name>A0A1I3U7U9_9RHOB</name>
<keyword evidence="5" id="KW-1185">Reference proteome</keyword>
<comment type="similarity">
    <text evidence="1">Belongs to the SfsA family.</text>
</comment>
<dbReference type="Gene3D" id="2.40.50.580">
    <property type="match status" value="1"/>
</dbReference>